<gene>
    <name evidence="1" type="ORF">BV22DRAFT_987044</name>
</gene>
<dbReference type="EMBL" id="MU266888">
    <property type="protein sequence ID" value="KAH7917953.1"/>
    <property type="molecule type" value="Genomic_DNA"/>
</dbReference>
<sequence>HRELWEGGIHHRDISAGNLMYYRDALGRAVGVLNDFDLSSLADNEGLSGHQRMGTVPFMARGLLSPEGLDGEITHMYRHDAESFIWVLVWVC</sequence>
<protein>
    <submittedName>
        <fullName evidence="1">Uncharacterized protein</fullName>
    </submittedName>
</protein>
<keyword evidence="2" id="KW-1185">Reference proteome</keyword>
<name>A0ACB8AZD9_9AGAM</name>
<reference evidence="1" key="1">
    <citation type="journal article" date="2021" name="New Phytol.">
        <title>Evolutionary innovations through gain and loss of genes in the ectomycorrhizal Boletales.</title>
        <authorList>
            <person name="Wu G."/>
            <person name="Miyauchi S."/>
            <person name="Morin E."/>
            <person name="Kuo A."/>
            <person name="Drula E."/>
            <person name="Varga T."/>
            <person name="Kohler A."/>
            <person name="Feng B."/>
            <person name="Cao Y."/>
            <person name="Lipzen A."/>
            <person name="Daum C."/>
            <person name="Hundley H."/>
            <person name="Pangilinan J."/>
            <person name="Johnson J."/>
            <person name="Barry K."/>
            <person name="LaButti K."/>
            <person name="Ng V."/>
            <person name="Ahrendt S."/>
            <person name="Min B."/>
            <person name="Choi I.G."/>
            <person name="Park H."/>
            <person name="Plett J.M."/>
            <person name="Magnuson J."/>
            <person name="Spatafora J.W."/>
            <person name="Nagy L.G."/>
            <person name="Henrissat B."/>
            <person name="Grigoriev I.V."/>
            <person name="Yang Z.L."/>
            <person name="Xu J."/>
            <person name="Martin F.M."/>
        </authorList>
    </citation>
    <scope>NUCLEOTIDE SEQUENCE</scope>
    <source>
        <strain evidence="1">KUC20120723A-06</strain>
    </source>
</reference>
<feature type="non-terminal residue" evidence="1">
    <location>
        <position position="92"/>
    </location>
</feature>
<comment type="caution">
    <text evidence="1">The sequence shown here is derived from an EMBL/GenBank/DDBJ whole genome shotgun (WGS) entry which is preliminary data.</text>
</comment>
<evidence type="ECO:0000313" key="2">
    <source>
        <dbReference type="Proteomes" id="UP000790709"/>
    </source>
</evidence>
<evidence type="ECO:0000313" key="1">
    <source>
        <dbReference type="EMBL" id="KAH7917953.1"/>
    </source>
</evidence>
<proteinExistence type="predicted"/>
<feature type="non-terminal residue" evidence="1">
    <location>
        <position position="1"/>
    </location>
</feature>
<dbReference type="Proteomes" id="UP000790709">
    <property type="component" value="Unassembled WGS sequence"/>
</dbReference>
<organism evidence="1 2">
    <name type="scientific">Leucogyrophana mollusca</name>
    <dbReference type="NCBI Taxonomy" id="85980"/>
    <lineage>
        <taxon>Eukaryota</taxon>
        <taxon>Fungi</taxon>
        <taxon>Dikarya</taxon>
        <taxon>Basidiomycota</taxon>
        <taxon>Agaricomycotina</taxon>
        <taxon>Agaricomycetes</taxon>
        <taxon>Agaricomycetidae</taxon>
        <taxon>Boletales</taxon>
        <taxon>Boletales incertae sedis</taxon>
        <taxon>Leucogyrophana</taxon>
    </lineage>
</organism>
<accession>A0ACB8AZD9</accession>